<dbReference type="GO" id="GO:0051287">
    <property type="term" value="F:NAD binding"/>
    <property type="evidence" value="ECO:0007669"/>
    <property type="project" value="UniProtKB-UniRule"/>
</dbReference>
<dbReference type="EMBL" id="FMYQ01000011">
    <property type="protein sequence ID" value="SDC89426.1"/>
    <property type="molecule type" value="Genomic_DNA"/>
</dbReference>
<evidence type="ECO:0000256" key="3">
    <source>
        <dbReference type="ARBA" id="ARBA00022857"/>
    </source>
</evidence>
<comment type="similarity">
    <text evidence="1 6">Belongs to the L-aspartate dehydrogenase family.</text>
</comment>
<dbReference type="PANTHER" id="PTHR31873:SF6">
    <property type="entry name" value="ASPARTATE DEHYDROGENASE DOMAIN-CONTAINING PROTEIN"/>
    <property type="match status" value="1"/>
</dbReference>
<evidence type="ECO:0000313" key="10">
    <source>
        <dbReference type="Proteomes" id="UP000198908"/>
    </source>
</evidence>
<dbReference type="GO" id="GO:0050661">
    <property type="term" value="F:NADP binding"/>
    <property type="evidence" value="ECO:0007669"/>
    <property type="project" value="UniProtKB-UniRule"/>
</dbReference>
<dbReference type="AlphaFoldDB" id="A0A1G6QCK5"/>
<comment type="miscellaneous">
    <text evidence="6">The iminoaspartate product is unstable in aqueous solution and can decompose to oxaloacetate and ammonia.</text>
</comment>
<protein>
    <recommendedName>
        <fullName evidence="6">L-aspartate dehydrogenase</fullName>
        <ecNumber evidence="6">1.4.1.21</ecNumber>
    </recommendedName>
</protein>
<dbReference type="SUPFAM" id="SSF55347">
    <property type="entry name" value="Glyceraldehyde-3-phosphate dehydrogenase-like, C-terminal domain"/>
    <property type="match status" value="1"/>
</dbReference>
<evidence type="ECO:0000256" key="5">
    <source>
        <dbReference type="ARBA" id="ARBA00023027"/>
    </source>
</evidence>
<dbReference type="InterPro" id="IPR020626">
    <property type="entry name" value="Asp_DH_prok"/>
</dbReference>
<proteinExistence type="inferred from homology"/>
<dbReference type="PANTHER" id="PTHR31873">
    <property type="entry name" value="L-ASPARTATE DEHYDROGENASE-RELATED"/>
    <property type="match status" value="1"/>
</dbReference>
<dbReference type="GO" id="GO:0009435">
    <property type="term" value="P:NAD+ biosynthetic process"/>
    <property type="evidence" value="ECO:0007669"/>
    <property type="project" value="UniProtKB-UniRule"/>
</dbReference>
<dbReference type="InterPro" id="IPR011182">
    <property type="entry name" value="L-Asp_DH"/>
</dbReference>
<keyword evidence="10" id="KW-1185">Reference proteome</keyword>
<dbReference type="Proteomes" id="UP000198908">
    <property type="component" value="Unassembled WGS sequence"/>
</dbReference>
<keyword evidence="5 6" id="KW-0520">NAD</keyword>
<name>A0A1G6QCK5_9BURK</name>
<dbReference type="InterPro" id="IPR005106">
    <property type="entry name" value="Asp/hSer_DH_NAD-bd"/>
</dbReference>
<feature type="active site" evidence="6">
    <location>
        <position position="238"/>
    </location>
</feature>
<dbReference type="Gene3D" id="3.40.50.720">
    <property type="entry name" value="NAD(P)-binding Rossmann-like Domain"/>
    <property type="match status" value="1"/>
</dbReference>
<accession>A0A1G6QCK5</accession>
<dbReference type="InterPro" id="IPR036291">
    <property type="entry name" value="NAD(P)-bd_dom_sf"/>
</dbReference>
<sequence>MLDLKSPTFETARRVEARSTPLRATLIGFGSIGSAVFDAFASDPAIVVDQIVVSPRSVAETARRVGPAATVASRVDALPGRPDIAIECAGHRAVREHVVPLLRMGVECAMVSIGALADDAVRDACEAAALEGGGRVSLLSGAFGGLDALAAAAVGGLDDVLYTGSKPVEAWRGTPADAAGALDGLRHAATIFEGTARDTAQRYPKNANVAAAVALAGAGFERTRVRLVADPAAVRNTHVVRARGEFGELCIEIAATPCARNPKTSALTAFSAIRFLRDRARSGIGVMAARP</sequence>
<evidence type="ECO:0000256" key="2">
    <source>
        <dbReference type="ARBA" id="ARBA00022642"/>
    </source>
</evidence>
<keyword evidence="3 6" id="KW-0521">NADP</keyword>
<organism evidence="9 10">
    <name type="scientific">Paraburkholderia lycopersici</name>
    <dbReference type="NCBI Taxonomy" id="416944"/>
    <lineage>
        <taxon>Bacteria</taxon>
        <taxon>Pseudomonadati</taxon>
        <taxon>Pseudomonadota</taxon>
        <taxon>Betaproteobacteria</taxon>
        <taxon>Burkholderiales</taxon>
        <taxon>Burkholderiaceae</taxon>
        <taxon>Paraburkholderia</taxon>
    </lineage>
</organism>
<keyword evidence="4 6" id="KW-0560">Oxidoreductase</keyword>
<dbReference type="UniPathway" id="UPA00253">
    <property type="reaction ID" value="UER00456"/>
</dbReference>
<dbReference type="GO" id="GO:0016639">
    <property type="term" value="F:oxidoreductase activity, acting on the CH-NH2 group of donors, NAD or NADP as acceptor"/>
    <property type="evidence" value="ECO:0007669"/>
    <property type="project" value="UniProtKB-UniRule"/>
</dbReference>
<dbReference type="Pfam" id="PF01958">
    <property type="entry name" value="Asp_DH_C"/>
    <property type="match status" value="1"/>
</dbReference>
<evidence type="ECO:0000256" key="6">
    <source>
        <dbReference type="HAMAP-Rule" id="MF_01265"/>
    </source>
</evidence>
<evidence type="ECO:0000259" key="8">
    <source>
        <dbReference type="Pfam" id="PF03447"/>
    </source>
</evidence>
<keyword evidence="2 6" id="KW-0662">Pyridine nucleotide biosynthesis</keyword>
<dbReference type="OrthoDB" id="7056904at2"/>
<gene>
    <name evidence="6" type="primary">nadX</name>
    <name evidence="9" type="ORF">SAMN05421548_111147</name>
</gene>
<dbReference type="PIRSF" id="PIRSF005227">
    <property type="entry name" value="Asp_dh_NAD_syn"/>
    <property type="match status" value="1"/>
</dbReference>
<evidence type="ECO:0000256" key="1">
    <source>
        <dbReference type="ARBA" id="ARBA00008331"/>
    </source>
</evidence>
<comment type="pathway">
    <text evidence="6">Cofactor biosynthesis; NAD(+) biosynthesis; iminoaspartate from L-aspartate (dehydrogenase route): step 1/1.</text>
</comment>
<dbReference type="GO" id="GO:0033735">
    <property type="term" value="F:aspartate dehydrogenase [NAD(P)+] activity"/>
    <property type="evidence" value="ECO:0007669"/>
    <property type="project" value="UniProtKB-EC"/>
</dbReference>
<dbReference type="HAMAP" id="MF_01265">
    <property type="entry name" value="NadX"/>
    <property type="match status" value="1"/>
</dbReference>
<dbReference type="NCBIfam" id="NF009828">
    <property type="entry name" value="PRK13303.1-3"/>
    <property type="match status" value="1"/>
</dbReference>
<dbReference type="SUPFAM" id="SSF51735">
    <property type="entry name" value="NAD(P)-binding Rossmann-fold domains"/>
    <property type="match status" value="1"/>
</dbReference>
<dbReference type="STRING" id="416944.SAMN05421548_111147"/>
<dbReference type="InterPro" id="IPR002811">
    <property type="entry name" value="Asp_DH"/>
</dbReference>
<feature type="binding site" evidence="6">
    <location>
        <position position="142"/>
    </location>
    <ligand>
        <name>NAD(+)</name>
        <dbReference type="ChEBI" id="CHEBI:57540"/>
    </ligand>
</feature>
<evidence type="ECO:0000313" key="9">
    <source>
        <dbReference type="EMBL" id="SDC89426.1"/>
    </source>
</evidence>
<evidence type="ECO:0000259" key="7">
    <source>
        <dbReference type="Pfam" id="PF01958"/>
    </source>
</evidence>
<dbReference type="RefSeq" id="WP_091997549.1">
    <property type="nucleotide sequence ID" value="NZ_FMYQ01000011.1"/>
</dbReference>
<evidence type="ECO:0000256" key="4">
    <source>
        <dbReference type="ARBA" id="ARBA00023002"/>
    </source>
</evidence>
<comment type="catalytic activity">
    <reaction evidence="6">
        <text>L-aspartate + NADP(+) + H2O = oxaloacetate + NH4(+) + NADPH + H(+)</text>
        <dbReference type="Rhea" id="RHEA:11784"/>
        <dbReference type="ChEBI" id="CHEBI:15377"/>
        <dbReference type="ChEBI" id="CHEBI:15378"/>
        <dbReference type="ChEBI" id="CHEBI:16452"/>
        <dbReference type="ChEBI" id="CHEBI:28938"/>
        <dbReference type="ChEBI" id="CHEBI:29991"/>
        <dbReference type="ChEBI" id="CHEBI:57783"/>
        <dbReference type="ChEBI" id="CHEBI:58349"/>
        <dbReference type="EC" id="1.4.1.21"/>
    </reaction>
</comment>
<dbReference type="Pfam" id="PF03447">
    <property type="entry name" value="NAD_binding_3"/>
    <property type="match status" value="1"/>
</dbReference>
<reference evidence="10" key="1">
    <citation type="submission" date="2016-09" db="EMBL/GenBank/DDBJ databases">
        <authorList>
            <person name="Varghese N."/>
            <person name="Submissions S."/>
        </authorList>
    </citation>
    <scope>NUCLEOTIDE SEQUENCE [LARGE SCALE GENOMIC DNA]</scope>
    <source>
        <strain evidence="10">TNe-862</strain>
    </source>
</reference>
<dbReference type="EC" id="1.4.1.21" evidence="6"/>
<feature type="domain" description="Aspartate/homoserine dehydrogenase NAD-binding" evidence="8">
    <location>
        <begin position="28"/>
        <end position="136"/>
    </location>
</feature>
<dbReference type="Gene3D" id="3.30.360.10">
    <property type="entry name" value="Dihydrodipicolinate Reductase, domain 2"/>
    <property type="match status" value="1"/>
</dbReference>
<comment type="function">
    <text evidence="6">Specifically catalyzes the NAD or NADP-dependent dehydrogenation of L-aspartate to iminoaspartate.</text>
</comment>
<feature type="domain" description="Aspartate dehydrogenase" evidence="7">
    <location>
        <begin position="187"/>
        <end position="273"/>
    </location>
</feature>
<feature type="binding site" evidence="6">
    <location>
        <position position="208"/>
    </location>
    <ligand>
        <name>NAD(+)</name>
        <dbReference type="ChEBI" id="CHEBI:57540"/>
    </ligand>
</feature>
<dbReference type="NCBIfam" id="NF009827">
    <property type="entry name" value="PRK13303.1-2"/>
    <property type="match status" value="1"/>
</dbReference>
<comment type="catalytic activity">
    <reaction evidence="6">
        <text>L-aspartate + NAD(+) + H2O = oxaloacetate + NH4(+) + NADH + H(+)</text>
        <dbReference type="Rhea" id="RHEA:11788"/>
        <dbReference type="ChEBI" id="CHEBI:15377"/>
        <dbReference type="ChEBI" id="CHEBI:15378"/>
        <dbReference type="ChEBI" id="CHEBI:16452"/>
        <dbReference type="ChEBI" id="CHEBI:28938"/>
        <dbReference type="ChEBI" id="CHEBI:29991"/>
        <dbReference type="ChEBI" id="CHEBI:57540"/>
        <dbReference type="ChEBI" id="CHEBI:57945"/>
        <dbReference type="EC" id="1.4.1.21"/>
    </reaction>
</comment>